<feature type="region of interest" description="Disordered" evidence="7">
    <location>
        <begin position="310"/>
        <end position="359"/>
    </location>
</feature>
<dbReference type="Gene3D" id="1.10.30.10">
    <property type="entry name" value="High mobility group box domain"/>
    <property type="match status" value="1"/>
</dbReference>
<accession>A0A9P0FIS0</accession>
<keyword evidence="2" id="KW-0805">Transcription regulation</keyword>
<dbReference type="GO" id="GO:0000978">
    <property type="term" value="F:RNA polymerase II cis-regulatory region sequence-specific DNA binding"/>
    <property type="evidence" value="ECO:0007669"/>
    <property type="project" value="TreeGrafter"/>
</dbReference>
<dbReference type="GO" id="GO:0000122">
    <property type="term" value="P:negative regulation of transcription by RNA polymerase II"/>
    <property type="evidence" value="ECO:0007669"/>
    <property type="project" value="TreeGrafter"/>
</dbReference>
<evidence type="ECO:0000256" key="4">
    <source>
        <dbReference type="ARBA" id="ARBA00023163"/>
    </source>
</evidence>
<protein>
    <recommendedName>
        <fullName evidence="8">HMG box domain-containing protein</fullName>
    </recommendedName>
</protein>
<dbReference type="Pfam" id="PF12336">
    <property type="entry name" value="SOXp"/>
    <property type="match status" value="1"/>
</dbReference>
<dbReference type="Proteomes" id="UP001154078">
    <property type="component" value="Chromosome 5"/>
</dbReference>
<evidence type="ECO:0000259" key="8">
    <source>
        <dbReference type="PROSITE" id="PS50118"/>
    </source>
</evidence>
<feature type="compositionally biased region" description="Polar residues" evidence="7">
    <location>
        <begin position="120"/>
        <end position="130"/>
    </location>
</feature>
<dbReference type="PANTHER" id="PTHR10270:SF324">
    <property type="entry name" value="SOX DOMAIN-CONTAINING PROTEIN DICHAETE-RELATED"/>
    <property type="match status" value="1"/>
</dbReference>
<dbReference type="GO" id="GO:0005634">
    <property type="term" value="C:nucleus"/>
    <property type="evidence" value="ECO:0007669"/>
    <property type="project" value="UniProtKB-SubCell"/>
</dbReference>
<comment type="subcellular location">
    <subcellularLocation>
        <location evidence="1">Nucleus</location>
    </subcellularLocation>
</comment>
<dbReference type="GO" id="GO:0001228">
    <property type="term" value="F:DNA-binding transcription activator activity, RNA polymerase II-specific"/>
    <property type="evidence" value="ECO:0007669"/>
    <property type="project" value="TreeGrafter"/>
</dbReference>
<dbReference type="FunFam" id="1.10.30.10:FF:000002">
    <property type="entry name" value="transcription factor Sox-2"/>
    <property type="match status" value="1"/>
</dbReference>
<sequence>MRRAGVVGVSPYSAEVNVLVKCCCDSELSEASKLFSPTESMLTMETDLKGGSLHATMPPHHGLQSYGSLSALGQAPMHNLSQHPHQISHHQPQGPQIHHQHQPQNHHQQSHQTNAQHQPHNQSPTNNNNSAKAQNMERVKRPMNAFMVWSRGQRRKMAQENPKMHNSEISKRLGAEWKLLSETEKRPFIDEAKRLRAVHMKEHPDYKYRPRRKTKTLLKKDKYPLGPSSLLPTSEQARNAASAVQQVTARDMYQMPNGYMPNGYMMHDPSAYQQQYGGANYARYDMSQMQHSAYMNGGYGSYGPATVPNSAGSPYGMQQASSSHSPSGSSIKSEPVSPSSGLHTPTPGVGIKREYGGQPQQGDLRQMISMYLPTDGSQHMQHQYSSSPDPMGPGPLAPLAHM</sequence>
<reference evidence="9" key="1">
    <citation type="submission" date="2021-12" db="EMBL/GenBank/DDBJ databases">
        <authorList>
            <person name="King R."/>
        </authorList>
    </citation>
    <scope>NUCLEOTIDE SEQUENCE</scope>
</reference>
<evidence type="ECO:0000256" key="6">
    <source>
        <dbReference type="PROSITE-ProRule" id="PRU00267"/>
    </source>
</evidence>
<dbReference type="EMBL" id="OV121136">
    <property type="protein sequence ID" value="CAH0556726.1"/>
    <property type="molecule type" value="Genomic_DNA"/>
</dbReference>
<dbReference type="SMART" id="SM00398">
    <property type="entry name" value="HMG"/>
    <property type="match status" value="1"/>
</dbReference>
<dbReference type="OrthoDB" id="6247875at2759"/>
<dbReference type="CDD" id="cd01388">
    <property type="entry name" value="HMG-box_SoxB"/>
    <property type="match status" value="1"/>
</dbReference>
<gene>
    <name evidence="9" type="ORF">MELIAE_LOCUS7611</name>
</gene>
<evidence type="ECO:0000256" key="3">
    <source>
        <dbReference type="ARBA" id="ARBA00023125"/>
    </source>
</evidence>
<dbReference type="AlphaFoldDB" id="A0A9P0FIS0"/>
<dbReference type="InterPro" id="IPR036910">
    <property type="entry name" value="HMG_box_dom_sf"/>
</dbReference>
<evidence type="ECO:0000256" key="2">
    <source>
        <dbReference type="ARBA" id="ARBA00023015"/>
    </source>
</evidence>
<feature type="compositionally biased region" description="Low complexity" evidence="7">
    <location>
        <begin position="82"/>
        <end position="119"/>
    </location>
</feature>
<dbReference type="GO" id="GO:0030182">
    <property type="term" value="P:neuron differentiation"/>
    <property type="evidence" value="ECO:0007669"/>
    <property type="project" value="TreeGrafter"/>
</dbReference>
<evidence type="ECO:0000256" key="5">
    <source>
        <dbReference type="ARBA" id="ARBA00023242"/>
    </source>
</evidence>
<dbReference type="InterPro" id="IPR050140">
    <property type="entry name" value="SRY-related_HMG-box_TF-like"/>
</dbReference>
<evidence type="ECO:0000313" key="10">
    <source>
        <dbReference type="Proteomes" id="UP001154078"/>
    </source>
</evidence>
<keyword evidence="4" id="KW-0804">Transcription</keyword>
<feature type="region of interest" description="Disordered" evidence="7">
    <location>
        <begin position="81"/>
        <end position="130"/>
    </location>
</feature>
<feature type="domain" description="HMG box" evidence="8">
    <location>
        <begin position="139"/>
        <end position="207"/>
    </location>
</feature>
<dbReference type="InterPro" id="IPR022097">
    <property type="entry name" value="SOX_fam"/>
</dbReference>
<dbReference type="InterPro" id="IPR009071">
    <property type="entry name" value="HMG_box_dom"/>
</dbReference>
<name>A0A9P0FIS0_BRAAE</name>
<feature type="DNA-binding region" description="HMG box" evidence="6">
    <location>
        <begin position="139"/>
        <end position="207"/>
    </location>
</feature>
<keyword evidence="5 6" id="KW-0539">Nucleus</keyword>
<organism evidence="9 10">
    <name type="scientific">Brassicogethes aeneus</name>
    <name type="common">Rape pollen beetle</name>
    <name type="synonym">Meligethes aeneus</name>
    <dbReference type="NCBI Taxonomy" id="1431903"/>
    <lineage>
        <taxon>Eukaryota</taxon>
        <taxon>Metazoa</taxon>
        <taxon>Ecdysozoa</taxon>
        <taxon>Arthropoda</taxon>
        <taxon>Hexapoda</taxon>
        <taxon>Insecta</taxon>
        <taxon>Pterygota</taxon>
        <taxon>Neoptera</taxon>
        <taxon>Endopterygota</taxon>
        <taxon>Coleoptera</taxon>
        <taxon>Polyphaga</taxon>
        <taxon>Cucujiformia</taxon>
        <taxon>Nitidulidae</taxon>
        <taxon>Meligethinae</taxon>
        <taxon>Brassicogethes</taxon>
    </lineage>
</organism>
<keyword evidence="10" id="KW-1185">Reference proteome</keyword>
<feature type="compositionally biased region" description="Polar residues" evidence="7">
    <location>
        <begin position="377"/>
        <end position="388"/>
    </location>
</feature>
<dbReference type="SUPFAM" id="SSF47095">
    <property type="entry name" value="HMG-box"/>
    <property type="match status" value="1"/>
</dbReference>
<feature type="region of interest" description="Disordered" evidence="7">
    <location>
        <begin position="377"/>
        <end position="402"/>
    </location>
</feature>
<dbReference type="PROSITE" id="PS50118">
    <property type="entry name" value="HMG_BOX_2"/>
    <property type="match status" value="1"/>
</dbReference>
<feature type="compositionally biased region" description="Polar residues" evidence="7">
    <location>
        <begin position="310"/>
        <end position="320"/>
    </location>
</feature>
<proteinExistence type="predicted"/>
<dbReference type="PANTHER" id="PTHR10270">
    <property type="entry name" value="SOX TRANSCRIPTION FACTOR"/>
    <property type="match status" value="1"/>
</dbReference>
<keyword evidence="3 6" id="KW-0238">DNA-binding</keyword>
<dbReference type="GO" id="GO:0007420">
    <property type="term" value="P:brain development"/>
    <property type="evidence" value="ECO:0007669"/>
    <property type="project" value="TreeGrafter"/>
</dbReference>
<feature type="compositionally biased region" description="Low complexity" evidence="7">
    <location>
        <begin position="321"/>
        <end position="340"/>
    </location>
</feature>
<evidence type="ECO:0000256" key="7">
    <source>
        <dbReference type="SAM" id="MobiDB-lite"/>
    </source>
</evidence>
<evidence type="ECO:0000256" key="1">
    <source>
        <dbReference type="ARBA" id="ARBA00004123"/>
    </source>
</evidence>
<evidence type="ECO:0000313" key="9">
    <source>
        <dbReference type="EMBL" id="CAH0556726.1"/>
    </source>
</evidence>
<dbReference type="Pfam" id="PF00505">
    <property type="entry name" value="HMG_box"/>
    <property type="match status" value="1"/>
</dbReference>